<feature type="compositionally biased region" description="Basic residues" evidence="1">
    <location>
        <begin position="435"/>
        <end position="447"/>
    </location>
</feature>
<keyword evidence="2" id="KW-0472">Membrane</keyword>
<organism evidence="3 4">
    <name type="scientific">Glossina brevipalpis</name>
    <dbReference type="NCBI Taxonomy" id="37001"/>
    <lineage>
        <taxon>Eukaryota</taxon>
        <taxon>Metazoa</taxon>
        <taxon>Ecdysozoa</taxon>
        <taxon>Arthropoda</taxon>
        <taxon>Hexapoda</taxon>
        <taxon>Insecta</taxon>
        <taxon>Pterygota</taxon>
        <taxon>Neoptera</taxon>
        <taxon>Endopterygota</taxon>
        <taxon>Diptera</taxon>
        <taxon>Brachycera</taxon>
        <taxon>Muscomorpha</taxon>
        <taxon>Hippoboscoidea</taxon>
        <taxon>Glossinidae</taxon>
        <taxon>Glossina</taxon>
    </lineage>
</organism>
<feature type="region of interest" description="Disordered" evidence="1">
    <location>
        <begin position="410"/>
        <end position="508"/>
    </location>
</feature>
<feature type="transmembrane region" description="Helical" evidence="2">
    <location>
        <begin position="63"/>
        <end position="84"/>
    </location>
</feature>
<feature type="compositionally biased region" description="Polar residues" evidence="1">
    <location>
        <begin position="448"/>
        <end position="488"/>
    </location>
</feature>
<feature type="compositionally biased region" description="Polar residues" evidence="1">
    <location>
        <begin position="410"/>
        <end position="423"/>
    </location>
</feature>
<name>A0A1A9WHY0_9MUSC</name>
<protein>
    <submittedName>
        <fullName evidence="3">Uncharacterized protein</fullName>
    </submittedName>
</protein>
<dbReference type="VEuPathDB" id="VectorBase:GBRI020413"/>
<keyword evidence="2" id="KW-0812">Transmembrane</keyword>
<dbReference type="EnsemblMetazoa" id="GBRI020413-RA">
    <property type="protein sequence ID" value="GBRI020413-PA"/>
    <property type="gene ID" value="GBRI020413"/>
</dbReference>
<keyword evidence="2" id="KW-1133">Transmembrane helix</keyword>
<feature type="region of interest" description="Disordered" evidence="1">
    <location>
        <begin position="235"/>
        <end position="256"/>
    </location>
</feature>
<feature type="compositionally biased region" description="Basic and acidic residues" evidence="1">
    <location>
        <begin position="489"/>
        <end position="508"/>
    </location>
</feature>
<evidence type="ECO:0000313" key="3">
    <source>
        <dbReference type="EnsemblMetazoa" id="GBRI020413-PA"/>
    </source>
</evidence>
<reference evidence="3" key="2">
    <citation type="submission" date="2020-05" db="UniProtKB">
        <authorList>
            <consortium name="EnsemblMetazoa"/>
        </authorList>
    </citation>
    <scope>IDENTIFICATION</scope>
    <source>
        <strain evidence="3">IAEA</strain>
    </source>
</reference>
<keyword evidence="4" id="KW-1185">Reference proteome</keyword>
<evidence type="ECO:0000256" key="1">
    <source>
        <dbReference type="SAM" id="MobiDB-lite"/>
    </source>
</evidence>
<evidence type="ECO:0000313" key="4">
    <source>
        <dbReference type="Proteomes" id="UP000091820"/>
    </source>
</evidence>
<accession>A0A1A9WHY0</accession>
<evidence type="ECO:0000256" key="2">
    <source>
        <dbReference type="SAM" id="Phobius"/>
    </source>
</evidence>
<proteinExistence type="predicted"/>
<dbReference type="AlphaFoldDB" id="A0A1A9WHY0"/>
<reference evidence="4" key="1">
    <citation type="submission" date="2014-03" db="EMBL/GenBank/DDBJ databases">
        <authorList>
            <person name="Aksoy S."/>
            <person name="Warren W."/>
            <person name="Wilson R.K."/>
        </authorList>
    </citation>
    <scope>NUCLEOTIDE SEQUENCE [LARGE SCALE GENOMIC DNA]</scope>
    <source>
        <strain evidence="4">IAEA</strain>
    </source>
</reference>
<dbReference type="Proteomes" id="UP000091820">
    <property type="component" value="Unassembled WGS sequence"/>
</dbReference>
<sequence>MTARDFISYLISKFLFVRRYKTCKIFNSKLYVADTVASIAHKTHADMSLIFWKGFFKISKKRLLYLPKIVLVYMYLVSLCVMYQHNYSCECRSTNASIRIQRRFLWKEMDGAVDDLLNHMVSRSRVVKNVVGTYASKKNPTKSAINYLPVETTRVKYIFRNPLTKETKIIKMRPSKKVIKFSTASSRPVIESSYKVTSMSPQELRQMEKEQELIAEGRVTDKMENHNFTVNKNSAKKVPHKKQNHNDTVSRENSTTHQNMDTWEPILNPATSHFLFSTFKPDNKILLHTSAEEILPQPEEFFYRPTQNPNAIKQGNESIIPHTYEVTENVVEETVDQPRTYDFHNSRELLDGSPDNTLHQNSIRHFTQRVLQRQKQKLRITTTQEPPNMFLDIVRKRPERYNIDIERSHNTTTMNVSSENIPLNPTEHADFRSGSIKKHEGKKRKQHTTPFQSSRSMAESLKPSTQKSLVSNNTFKKSFRTNFSNKNTESNRQRGSVKFDSRVAIEEF</sequence>